<dbReference type="EMBL" id="JBBXMP010000058">
    <property type="protein sequence ID" value="KAL0064647.1"/>
    <property type="molecule type" value="Genomic_DNA"/>
</dbReference>
<dbReference type="InterPro" id="IPR009057">
    <property type="entry name" value="Homeodomain-like_sf"/>
</dbReference>
<reference evidence="6 7" key="1">
    <citation type="submission" date="2024-05" db="EMBL/GenBank/DDBJ databases">
        <title>A draft genome resource for the thread blight pathogen Marasmius tenuissimus strain MS-2.</title>
        <authorList>
            <person name="Yulfo-Soto G.E."/>
            <person name="Baruah I.K."/>
            <person name="Amoako-Attah I."/>
            <person name="Bukari Y."/>
            <person name="Meinhardt L.W."/>
            <person name="Bailey B.A."/>
            <person name="Cohen S.P."/>
        </authorList>
    </citation>
    <scope>NUCLEOTIDE SEQUENCE [LARGE SCALE GENOMIC DNA]</scope>
    <source>
        <strain evidence="6 7">MS-2</strain>
    </source>
</reference>
<organism evidence="6 7">
    <name type="scientific">Marasmius tenuissimus</name>
    <dbReference type="NCBI Taxonomy" id="585030"/>
    <lineage>
        <taxon>Eukaryota</taxon>
        <taxon>Fungi</taxon>
        <taxon>Dikarya</taxon>
        <taxon>Basidiomycota</taxon>
        <taxon>Agaricomycotina</taxon>
        <taxon>Agaricomycetes</taxon>
        <taxon>Agaricomycetidae</taxon>
        <taxon>Agaricales</taxon>
        <taxon>Marasmiineae</taxon>
        <taxon>Marasmiaceae</taxon>
        <taxon>Marasmius</taxon>
    </lineage>
</organism>
<dbReference type="Proteomes" id="UP001437256">
    <property type="component" value="Unassembled WGS sequence"/>
</dbReference>
<evidence type="ECO:0000313" key="6">
    <source>
        <dbReference type="EMBL" id="KAL0064647.1"/>
    </source>
</evidence>
<evidence type="ECO:0000259" key="4">
    <source>
        <dbReference type="PROSITE" id="PS50071"/>
    </source>
</evidence>
<evidence type="ECO:0000256" key="3">
    <source>
        <dbReference type="SAM" id="MobiDB-lite"/>
    </source>
</evidence>
<proteinExistence type="predicted"/>
<dbReference type="PROSITE" id="PS50071">
    <property type="entry name" value="HOMEOBOX_2"/>
    <property type="match status" value="1"/>
</dbReference>
<accession>A0ABR2ZWK2</accession>
<evidence type="ECO:0000313" key="5">
    <source>
        <dbReference type="EMBL" id="KAL0060208.1"/>
    </source>
</evidence>
<gene>
    <name evidence="6" type="ORF">AAF712_008345</name>
    <name evidence="5" type="ORF">AAF712_013009</name>
</gene>
<keyword evidence="1 2" id="KW-0539">Nucleus</keyword>
<sequence length="238" mass="26567">MKAKVGHEIGLSSQKVQVWFQNQRQKARRQYATKPNMLPTYQYAALLPARTTNHVHQTHLEGSRARDEHWKLDLADHPRDKAIPLAIQVVPLVKNLVASQRIHPSPPSPSLPPIDDQRVNDEPDSNPRPTRLTLCTYSHDLTKPPSKNSIATVPPIQTRVLSTPQVPDERTSSIMDFDPSGHIQEGLIPEALAETRSGPPLNLRHGRYDPVRETIVPYIYGPVVIAPNDPPTLCQTGS</sequence>
<evidence type="ECO:0000256" key="1">
    <source>
        <dbReference type="PROSITE-ProRule" id="PRU00108"/>
    </source>
</evidence>
<dbReference type="Gene3D" id="1.10.10.60">
    <property type="entry name" value="Homeodomain-like"/>
    <property type="match status" value="1"/>
</dbReference>
<keyword evidence="7" id="KW-1185">Reference proteome</keyword>
<dbReference type="Pfam" id="PF00046">
    <property type="entry name" value="Homeodomain"/>
    <property type="match status" value="1"/>
</dbReference>
<feature type="region of interest" description="Disordered" evidence="3">
    <location>
        <begin position="100"/>
        <end position="132"/>
    </location>
</feature>
<dbReference type="EMBL" id="JBBXMP010000187">
    <property type="protein sequence ID" value="KAL0060208.1"/>
    <property type="molecule type" value="Genomic_DNA"/>
</dbReference>
<evidence type="ECO:0000313" key="7">
    <source>
        <dbReference type="Proteomes" id="UP001437256"/>
    </source>
</evidence>
<feature type="DNA-binding region" description="Homeobox" evidence="1">
    <location>
        <begin position="3"/>
        <end position="31"/>
    </location>
</feature>
<dbReference type="CDD" id="cd00086">
    <property type="entry name" value="homeodomain"/>
    <property type="match status" value="1"/>
</dbReference>
<keyword evidence="1 2" id="KW-0238">DNA-binding</keyword>
<keyword evidence="1 2" id="KW-0371">Homeobox</keyword>
<evidence type="ECO:0000256" key="2">
    <source>
        <dbReference type="RuleBase" id="RU000682"/>
    </source>
</evidence>
<name>A0ABR2ZWK2_9AGAR</name>
<dbReference type="InterPro" id="IPR001356">
    <property type="entry name" value="HD"/>
</dbReference>
<comment type="caution">
    <text evidence="6">The sequence shown here is derived from an EMBL/GenBank/DDBJ whole genome shotgun (WGS) entry which is preliminary data.</text>
</comment>
<comment type="subcellular location">
    <subcellularLocation>
        <location evidence="1 2">Nucleus</location>
    </subcellularLocation>
</comment>
<dbReference type="SUPFAM" id="SSF46689">
    <property type="entry name" value="Homeodomain-like"/>
    <property type="match status" value="1"/>
</dbReference>
<protein>
    <recommendedName>
        <fullName evidence="4">Homeobox domain-containing protein</fullName>
    </recommendedName>
</protein>
<feature type="domain" description="Homeobox" evidence="4">
    <location>
        <begin position="1"/>
        <end position="30"/>
    </location>
</feature>